<dbReference type="GO" id="GO:0009279">
    <property type="term" value="C:cell outer membrane"/>
    <property type="evidence" value="ECO:0007669"/>
    <property type="project" value="UniProtKB-SubCell"/>
</dbReference>
<gene>
    <name evidence="10" type="ORF">DKP76_09475</name>
</gene>
<dbReference type="RefSeq" id="WP_109706537.1">
    <property type="nucleotide sequence ID" value="NZ_QGDB01000003.1"/>
</dbReference>
<dbReference type="InterPro" id="IPR010130">
    <property type="entry name" value="T1SS_OMP_TolC"/>
</dbReference>
<dbReference type="GO" id="GO:1990281">
    <property type="term" value="C:efflux pump complex"/>
    <property type="evidence" value="ECO:0007669"/>
    <property type="project" value="TreeGrafter"/>
</dbReference>
<evidence type="ECO:0000313" key="10">
    <source>
        <dbReference type="EMBL" id="PWL18246.1"/>
    </source>
</evidence>
<sequence>MRYTVFKAYKGRLVAAAILLSGTVLSGQAALSETLNGALAKAYQNNATLNSSRAGVRIEDENVAIAKSGFRPQITGSYNVGRSKAPTSDARTTGTFGIQLNQTLFDGFQTKNNVAAAETQVHAQRENLRNDEQNTLLQAVQAYMDVYQLRQIAALRDKNLAAMNEQVRASRARLEVGEGTRTDVAQADAQRSTALAELNAARANVKSAEATYLQVIGAQPGKLSTASAARNLPRSPDDAYSSALASHPGIVATKYAVNAQGYNVKAREGALLPNVGLTASASHLDTYAGTNAGDGNSASVGVAVNIPIYTGGRTSAQIRQAKEQLGQARIQVDIVQDQVRQAISSAWSQLESARASVSANRDAVAAARLALDGVIEERNVGQRTTLDVLNAQNDLITVQIALVMAEHDVVVASYALLNATGRMTAQHLNLQVAEYKPEEHYNAVKDKWFGLRTPDGR</sequence>
<dbReference type="GO" id="GO:0015562">
    <property type="term" value="F:efflux transmembrane transporter activity"/>
    <property type="evidence" value="ECO:0007669"/>
    <property type="project" value="InterPro"/>
</dbReference>
<keyword evidence="7" id="KW-0998">Cell outer membrane</keyword>
<keyword evidence="11" id="KW-1185">Reference proteome</keyword>
<accession>A0A316JA81</accession>
<proteinExistence type="inferred from homology"/>
<comment type="similarity">
    <text evidence="2">Belongs to the outer membrane factor (OMF) (TC 1.B.17) family.</text>
</comment>
<evidence type="ECO:0000313" key="11">
    <source>
        <dbReference type="Proteomes" id="UP000245865"/>
    </source>
</evidence>
<comment type="subcellular location">
    <subcellularLocation>
        <location evidence="1">Cell outer membrane</location>
    </subcellularLocation>
</comment>
<reference evidence="10 11" key="1">
    <citation type="submission" date="2018-05" db="EMBL/GenBank/DDBJ databases">
        <title>Comparative genomic sequence analysis between strain HN4 and CCM 8460T (Falsochrobactrum ovis) will provide more evidence to prove that HN4 is a new species of Falsochrobactrum.</title>
        <authorList>
            <person name="Lyu W."/>
            <person name="Sun L."/>
            <person name="Yao L."/>
        </authorList>
    </citation>
    <scope>NUCLEOTIDE SEQUENCE [LARGE SCALE GENOMIC DNA]</scope>
    <source>
        <strain evidence="10 11">HN4</strain>
    </source>
</reference>
<keyword evidence="3" id="KW-0813">Transport</keyword>
<dbReference type="InterPro" id="IPR051906">
    <property type="entry name" value="TolC-like"/>
</dbReference>
<comment type="caution">
    <text evidence="10">The sequence shown here is derived from an EMBL/GenBank/DDBJ whole genome shotgun (WGS) entry which is preliminary data.</text>
</comment>
<evidence type="ECO:0000256" key="2">
    <source>
        <dbReference type="ARBA" id="ARBA00007613"/>
    </source>
</evidence>
<dbReference type="AlphaFoldDB" id="A0A316JA81"/>
<evidence type="ECO:0000256" key="3">
    <source>
        <dbReference type="ARBA" id="ARBA00022448"/>
    </source>
</evidence>
<evidence type="ECO:0000256" key="4">
    <source>
        <dbReference type="ARBA" id="ARBA00022452"/>
    </source>
</evidence>
<dbReference type="SUPFAM" id="SSF56954">
    <property type="entry name" value="Outer membrane efflux proteins (OEP)"/>
    <property type="match status" value="1"/>
</dbReference>
<dbReference type="Pfam" id="PF02321">
    <property type="entry name" value="OEP"/>
    <property type="match status" value="2"/>
</dbReference>
<feature type="signal peptide" evidence="9">
    <location>
        <begin position="1"/>
        <end position="26"/>
    </location>
</feature>
<evidence type="ECO:0000256" key="6">
    <source>
        <dbReference type="ARBA" id="ARBA00023136"/>
    </source>
</evidence>
<keyword evidence="8" id="KW-0175">Coiled coil</keyword>
<dbReference type="Proteomes" id="UP000245865">
    <property type="component" value="Unassembled WGS sequence"/>
</dbReference>
<keyword evidence="5" id="KW-0812">Transmembrane</keyword>
<evidence type="ECO:0000256" key="7">
    <source>
        <dbReference type="ARBA" id="ARBA00023237"/>
    </source>
</evidence>
<dbReference type="PANTHER" id="PTHR30026">
    <property type="entry name" value="OUTER MEMBRANE PROTEIN TOLC"/>
    <property type="match status" value="1"/>
</dbReference>
<evidence type="ECO:0000256" key="9">
    <source>
        <dbReference type="SAM" id="SignalP"/>
    </source>
</evidence>
<feature type="chain" id="PRO_5016311767" evidence="9">
    <location>
        <begin position="27"/>
        <end position="457"/>
    </location>
</feature>
<dbReference type="GO" id="GO:0015288">
    <property type="term" value="F:porin activity"/>
    <property type="evidence" value="ECO:0007669"/>
    <property type="project" value="TreeGrafter"/>
</dbReference>
<dbReference type="OrthoDB" id="9789368at2"/>
<organism evidence="10 11">
    <name type="scientific">Falsochrobactrum shanghaiense</name>
    <dbReference type="NCBI Taxonomy" id="2201899"/>
    <lineage>
        <taxon>Bacteria</taxon>
        <taxon>Pseudomonadati</taxon>
        <taxon>Pseudomonadota</taxon>
        <taxon>Alphaproteobacteria</taxon>
        <taxon>Hyphomicrobiales</taxon>
        <taxon>Brucellaceae</taxon>
        <taxon>Falsochrobactrum</taxon>
    </lineage>
</organism>
<keyword evidence="9" id="KW-0732">Signal</keyword>
<dbReference type="EMBL" id="QGDB01000003">
    <property type="protein sequence ID" value="PWL18246.1"/>
    <property type="molecule type" value="Genomic_DNA"/>
</dbReference>
<feature type="coiled-coil region" evidence="8">
    <location>
        <begin position="184"/>
        <end position="211"/>
    </location>
</feature>
<name>A0A316JA81_9HYPH</name>
<protein>
    <submittedName>
        <fullName evidence="10">Transporter</fullName>
    </submittedName>
</protein>
<dbReference type="PANTHER" id="PTHR30026:SF22">
    <property type="entry name" value="OUTER MEMBRANE EFFLUX PROTEIN"/>
    <property type="match status" value="1"/>
</dbReference>
<dbReference type="InterPro" id="IPR003423">
    <property type="entry name" value="OMP_efflux"/>
</dbReference>
<evidence type="ECO:0000256" key="8">
    <source>
        <dbReference type="SAM" id="Coils"/>
    </source>
</evidence>
<dbReference type="NCBIfam" id="TIGR01844">
    <property type="entry name" value="type_I_sec_TolC"/>
    <property type="match status" value="1"/>
</dbReference>
<evidence type="ECO:0000256" key="5">
    <source>
        <dbReference type="ARBA" id="ARBA00022692"/>
    </source>
</evidence>
<keyword evidence="4" id="KW-1134">Transmembrane beta strand</keyword>
<evidence type="ECO:0000256" key="1">
    <source>
        <dbReference type="ARBA" id="ARBA00004442"/>
    </source>
</evidence>
<keyword evidence="6" id="KW-0472">Membrane</keyword>
<dbReference type="Gene3D" id="1.20.1600.10">
    <property type="entry name" value="Outer membrane efflux proteins (OEP)"/>
    <property type="match status" value="1"/>
</dbReference>